<name>F0Z8P0_DICPU</name>
<feature type="domain" description="DUF7949" evidence="5">
    <location>
        <begin position="1036"/>
        <end position="1071"/>
    </location>
</feature>
<dbReference type="InterPro" id="IPR055462">
    <property type="entry name" value="DUF7034"/>
</dbReference>
<dbReference type="VEuPathDB" id="AmoebaDB:DICPUDRAFT_96479"/>
<protein>
    <recommendedName>
        <fullName evidence="8">EGF-like domain-containing protein</fullName>
    </recommendedName>
</protein>
<feature type="domain" description="ComC supersandwich" evidence="2">
    <location>
        <begin position="1095"/>
        <end position="1312"/>
    </location>
</feature>
<dbReference type="PANTHER" id="PTHR31378">
    <property type="entry name" value="EGF-LIKE DOMAIN-CONTAINING PROTEIN-RELATED-RELATED"/>
    <property type="match status" value="1"/>
</dbReference>
<evidence type="ECO:0000259" key="5">
    <source>
        <dbReference type="Pfam" id="PF25820"/>
    </source>
</evidence>
<evidence type="ECO:0000259" key="3">
    <source>
        <dbReference type="Pfam" id="PF23033"/>
    </source>
</evidence>
<proteinExistence type="predicted"/>
<feature type="domain" description="DUF7034" evidence="3">
    <location>
        <begin position="816"/>
        <end position="922"/>
    </location>
</feature>
<dbReference type="KEGG" id="dpp:DICPUDRAFT_96479"/>
<dbReference type="GeneID" id="10509704"/>
<evidence type="ECO:0008006" key="8">
    <source>
        <dbReference type="Google" id="ProtNLM"/>
    </source>
</evidence>
<dbReference type="PANTHER" id="PTHR31378:SF29">
    <property type="entry name" value="EGF-LIKE DOMAIN-CONTAINING PROTEIN-RELATED"/>
    <property type="match status" value="1"/>
</dbReference>
<keyword evidence="1" id="KW-0472">Membrane</keyword>
<dbReference type="OMA" id="CANDIQV"/>
<sequence length="1387" mass="155918">MKRFVKIKKGKLLIFLKLSKAIEFQILDNYNFTRYPDKSNVIPCTFTFTVLISDPNGMQFNSVSQNFGGRTDIGYNSTHVFTQFSWTTDGLQTLIISAINSQSVSDSKEIILDCRAFDLDNLKIEFGDIYFDPDLGYTLLLKKTGIPSYTMLTAVVEGVPTPCNSLVDGIHDQLLIPYFAISNIVGQIKIDFNFINSIKTFYTTGYFNGSYDSNFQLGRVPENIDGTIQLMGKGLAPVFSYTCKTQTKESLFSSKQGSDFIYFFYKAIYESGGITTYLGSYLSPGSSLNYNLDLFTQKLNQKVSVYTQDVKLIDSPYTDFSTGTTQTVYMVDTYAIFLTADITSSPNEIYNLNNIIIGSEYRREIEPPLGFGTFGGNNLNYRFYFSFPFLKSLPYVTFSLFGKEFNRDITENLNYDPDIVELPEISTYEYIYISNSKYLFKANIKSKVCGVIGISFDGSIFNRISQYRISGDFYDGIYEIPIDFEVDIVYGFIHITDFCNNVKKFQNHDYISNQLGLQLTIPFYNWEIVDLTSIKDVSFSFNNIDVSKQHVSNIIYFNYPNYDIKNAPFSLKLPNIEPMNQLGYKVQEFYGHWNSTLNKFQIEFVVPKNSRSGKFDYSLSLGINSIDSRSFPDNYQLTIKKTNYDGMGPIFSEISKIAFPTGSNGQVYTFGWNLTISDPINGFDHGDITVMGSLDNTIYKFKLTSGSFVDSGRFDGVYKVTLSSGNKNEGSYLIIVKLVEGFSCVTQEYIITKAVLYDTAGQKSLFERGITEYTQNHPTLNNPFYLLSSDATINRIQIECINSPNIDTSPPAVMVFSRSRPQMDVGSQDRTITLTLNSSDPESGINYFAQGPIAYLMAENFEIIPCIFIIDSFSTYTADYTCTIEVPLGFGSGFGKIFLSFHGLTNNQGIYRGYTIQSFNTGILTTFSISNVPILLKTGLAFSKGGDFYFSGKSLTGVSKVFLKYSDTNQTEEFTNFKKFGDSMIQLSNLRPTTSNFLVFVQDSQNQISNRLLVSPTLSYDYTPEAPLPTNPPQKCKGEPECGGPTHGYCDINTGCKCLSPWIGNDCSAKVIETIKPPINETQPSTTIIVVNNNNQNTTNNNNINKNVEFKSIISIHSIREIGYDGTKLDEYPLHNQNWFLNNDDGKNNYFANIITKNNTNTKLSVSLEWFNSSKTVTFAEQQIEMNANTMKYTIEITNFPFSNKLSHLQLVISALFSSNFTGDSCSSKEFGETSNGDNSNYLKIQIDDKSLYSRLIKRGIIDDNKIIGIENTLLDETMNPLVSSTELQSYIAINIPHFDDKAILDPDFSVLLESSSVNNKNENSKCSSSSHSSSLTKTQLAGIIIGSFVGLVIIVFSALLITSKLFKNKSNNLLRLHMKLKNISRK</sequence>
<dbReference type="Pfam" id="PF22933">
    <property type="entry name" value="ComC_SSD"/>
    <property type="match status" value="1"/>
</dbReference>
<feature type="domain" description="DUF7035" evidence="4">
    <location>
        <begin position="645"/>
        <end position="800"/>
    </location>
</feature>
<evidence type="ECO:0000259" key="4">
    <source>
        <dbReference type="Pfam" id="PF23034"/>
    </source>
</evidence>
<dbReference type="InterPro" id="IPR057709">
    <property type="entry name" value="DUF7949"/>
</dbReference>
<gene>
    <name evidence="6" type="ORF">DICPUDRAFT_96479</name>
</gene>
<evidence type="ECO:0000259" key="2">
    <source>
        <dbReference type="Pfam" id="PF22933"/>
    </source>
</evidence>
<dbReference type="InterPro" id="IPR054484">
    <property type="entry name" value="ComC_SSD"/>
</dbReference>
<dbReference type="RefSeq" id="XP_003283776.1">
    <property type="nucleotide sequence ID" value="XM_003283728.1"/>
</dbReference>
<dbReference type="OrthoDB" id="5951731at2759"/>
<keyword evidence="1" id="KW-1133">Transmembrane helix</keyword>
<dbReference type="InterPro" id="IPR055463">
    <property type="entry name" value="DUF7035"/>
</dbReference>
<feature type="transmembrane region" description="Helical" evidence="1">
    <location>
        <begin position="1341"/>
        <end position="1362"/>
    </location>
</feature>
<keyword evidence="1" id="KW-0812">Transmembrane</keyword>
<dbReference type="Pfam" id="PF25820">
    <property type="entry name" value="DUF7949"/>
    <property type="match status" value="1"/>
</dbReference>
<dbReference type="Proteomes" id="UP000001064">
    <property type="component" value="Unassembled WGS sequence"/>
</dbReference>
<reference evidence="7" key="1">
    <citation type="journal article" date="2011" name="Genome Biol.">
        <title>Comparative genomics of the social amoebae Dictyostelium discoideum and Dictyostelium purpureum.</title>
        <authorList>
            <consortium name="US DOE Joint Genome Institute (JGI-PGF)"/>
            <person name="Sucgang R."/>
            <person name="Kuo A."/>
            <person name="Tian X."/>
            <person name="Salerno W."/>
            <person name="Parikh A."/>
            <person name="Feasley C.L."/>
            <person name="Dalin E."/>
            <person name="Tu H."/>
            <person name="Huang E."/>
            <person name="Barry K."/>
            <person name="Lindquist E."/>
            <person name="Shapiro H."/>
            <person name="Bruce D."/>
            <person name="Schmutz J."/>
            <person name="Salamov A."/>
            <person name="Fey P."/>
            <person name="Gaudet P."/>
            <person name="Anjard C."/>
            <person name="Babu M.M."/>
            <person name="Basu S."/>
            <person name="Bushmanova Y."/>
            <person name="van der Wel H."/>
            <person name="Katoh-Kurasawa M."/>
            <person name="Dinh C."/>
            <person name="Coutinho P.M."/>
            <person name="Saito T."/>
            <person name="Elias M."/>
            <person name="Schaap P."/>
            <person name="Kay R.R."/>
            <person name="Henrissat B."/>
            <person name="Eichinger L."/>
            <person name="Rivero F."/>
            <person name="Putnam N.H."/>
            <person name="West C.M."/>
            <person name="Loomis W.F."/>
            <person name="Chisholm R.L."/>
            <person name="Shaulsky G."/>
            <person name="Strassmann J.E."/>
            <person name="Queller D.C."/>
            <person name="Kuspa A."/>
            <person name="Grigoriev I.V."/>
        </authorList>
    </citation>
    <scope>NUCLEOTIDE SEQUENCE [LARGE SCALE GENOMIC DNA]</scope>
    <source>
        <strain evidence="7">QSDP1</strain>
    </source>
</reference>
<dbReference type="InParanoid" id="F0Z8P0"/>
<dbReference type="Pfam" id="PF23033">
    <property type="entry name" value="DUF7034"/>
    <property type="match status" value="1"/>
</dbReference>
<accession>F0Z8P0</accession>
<dbReference type="Pfam" id="PF23034">
    <property type="entry name" value="DUF7035"/>
    <property type="match status" value="1"/>
</dbReference>
<evidence type="ECO:0000313" key="7">
    <source>
        <dbReference type="Proteomes" id="UP000001064"/>
    </source>
</evidence>
<evidence type="ECO:0000256" key="1">
    <source>
        <dbReference type="SAM" id="Phobius"/>
    </source>
</evidence>
<evidence type="ECO:0000313" key="6">
    <source>
        <dbReference type="EMBL" id="EGC39667.1"/>
    </source>
</evidence>
<organism evidence="6 7">
    <name type="scientific">Dictyostelium purpureum</name>
    <name type="common">Slime mold</name>
    <dbReference type="NCBI Taxonomy" id="5786"/>
    <lineage>
        <taxon>Eukaryota</taxon>
        <taxon>Amoebozoa</taxon>
        <taxon>Evosea</taxon>
        <taxon>Eumycetozoa</taxon>
        <taxon>Dictyostelia</taxon>
        <taxon>Dictyosteliales</taxon>
        <taxon>Dictyosteliaceae</taxon>
        <taxon>Dictyostelium</taxon>
    </lineage>
</organism>
<dbReference type="eggNOG" id="ENOG502SC7H">
    <property type="taxonomic scope" value="Eukaryota"/>
</dbReference>
<dbReference type="EMBL" id="GL870953">
    <property type="protein sequence ID" value="EGC39667.1"/>
    <property type="molecule type" value="Genomic_DNA"/>
</dbReference>
<keyword evidence="7" id="KW-1185">Reference proteome</keyword>